<comment type="catalytic activity">
    <reaction evidence="4 5">
        <text>P(1),P(4)-bis(5'-adenosyl) tetraphosphate + H2O = 2 ADP + 2 H(+)</text>
        <dbReference type="Rhea" id="RHEA:24252"/>
        <dbReference type="ChEBI" id="CHEBI:15377"/>
        <dbReference type="ChEBI" id="CHEBI:15378"/>
        <dbReference type="ChEBI" id="CHEBI:58141"/>
        <dbReference type="ChEBI" id="CHEBI:456216"/>
        <dbReference type="EC" id="3.6.1.41"/>
    </reaction>
</comment>
<dbReference type="HAMAP" id="MF_00199">
    <property type="entry name" value="ApaH"/>
    <property type="match status" value="1"/>
</dbReference>
<dbReference type="EMBL" id="CABPRZ010000005">
    <property type="protein sequence ID" value="VVD89009.1"/>
    <property type="molecule type" value="Genomic_DNA"/>
</dbReference>
<dbReference type="SUPFAM" id="SSF56300">
    <property type="entry name" value="Metallo-dependent phosphatases"/>
    <property type="match status" value="1"/>
</dbReference>
<dbReference type="PANTHER" id="PTHR40942:SF4">
    <property type="entry name" value="CYTOCHROME C5"/>
    <property type="match status" value="1"/>
</dbReference>
<dbReference type="CDD" id="cd07422">
    <property type="entry name" value="MPP_ApaH"/>
    <property type="match status" value="1"/>
</dbReference>
<evidence type="ECO:0000256" key="1">
    <source>
        <dbReference type="ARBA" id="ARBA00003413"/>
    </source>
</evidence>
<keyword evidence="3 5" id="KW-0378">Hydrolase</keyword>
<dbReference type="InterPro" id="IPR004617">
    <property type="entry name" value="ApaH"/>
</dbReference>
<dbReference type="EC" id="3.6.1.41" evidence="5"/>
<evidence type="ECO:0000259" key="6">
    <source>
        <dbReference type="Pfam" id="PF00149"/>
    </source>
</evidence>
<comment type="function">
    <text evidence="1 5">Hydrolyzes diadenosine 5',5'''-P1,P4-tetraphosphate to yield ADP.</text>
</comment>
<dbReference type="NCBIfam" id="TIGR00668">
    <property type="entry name" value="apaH"/>
    <property type="match status" value="1"/>
</dbReference>
<evidence type="ECO:0000256" key="3">
    <source>
        <dbReference type="ARBA" id="ARBA00022801"/>
    </source>
</evidence>
<dbReference type="PANTHER" id="PTHR40942">
    <property type="match status" value="1"/>
</dbReference>
<proteinExistence type="inferred from homology"/>
<sequence length="286" mass="31373">MRTTYAIGDLQGCLTSLETLIARLPADADVWLPGDLVNRGPDSVGTLRHVMSLGSRATVVLGNHDLHLLAVAAGVRLTHASDTIDDILMAPDRDVLIDWVRHRPLAHYARGYLMVHAGVVPQWTAAQTVTLARDVENALRGPDWKAFLGRMFGNQPDQWQDHLVDEDRHRLTINALTRLRFCTADGRMDFKIKEGADAAPPGFAPWFDAPGRKTADTTVVFGHWSALGFVMRENLLGLDTGCVWGGKLTAVKLTADPADREVLQVDCRQSRDPFAKVQTAKAAPQG</sequence>
<reference evidence="7 8" key="1">
    <citation type="submission" date="2019-08" db="EMBL/GenBank/DDBJ databases">
        <authorList>
            <person name="Peeters C."/>
        </authorList>
    </citation>
    <scope>NUCLEOTIDE SEQUENCE [LARGE SCALE GENOMIC DNA]</scope>
    <source>
        <strain evidence="7 8">LMG 30175</strain>
    </source>
</reference>
<dbReference type="OrthoDB" id="9807890at2"/>
<evidence type="ECO:0000313" key="8">
    <source>
        <dbReference type="Proteomes" id="UP000414233"/>
    </source>
</evidence>
<organism evidence="7 8">
    <name type="scientific">Pandoraea terrae</name>
    <dbReference type="NCBI Taxonomy" id="1537710"/>
    <lineage>
        <taxon>Bacteria</taxon>
        <taxon>Pseudomonadati</taxon>
        <taxon>Pseudomonadota</taxon>
        <taxon>Betaproteobacteria</taxon>
        <taxon>Burkholderiales</taxon>
        <taxon>Burkholderiaceae</taxon>
        <taxon>Pandoraea</taxon>
    </lineage>
</organism>
<accession>A0A5E4TSI9</accession>
<dbReference type="GO" id="GO:0008803">
    <property type="term" value="F:bis(5'-nucleosyl)-tetraphosphatase (symmetrical) activity"/>
    <property type="evidence" value="ECO:0007669"/>
    <property type="project" value="UniProtKB-UniRule"/>
</dbReference>
<keyword evidence="8" id="KW-1185">Reference proteome</keyword>
<dbReference type="PIRSF" id="PIRSF000903">
    <property type="entry name" value="B5n-ttraPtase_sm"/>
    <property type="match status" value="1"/>
</dbReference>
<evidence type="ECO:0000256" key="4">
    <source>
        <dbReference type="ARBA" id="ARBA00049417"/>
    </source>
</evidence>
<evidence type="ECO:0000313" key="7">
    <source>
        <dbReference type="EMBL" id="VVD89009.1"/>
    </source>
</evidence>
<evidence type="ECO:0000256" key="2">
    <source>
        <dbReference type="ARBA" id="ARBA00005419"/>
    </source>
</evidence>
<comment type="similarity">
    <text evidence="2 5">Belongs to the Ap4A hydrolase family.</text>
</comment>
<dbReference type="Gene3D" id="3.60.21.10">
    <property type="match status" value="1"/>
</dbReference>
<gene>
    <name evidence="5" type="primary">apaH</name>
    <name evidence="7" type="ORF">PTE30175_01449</name>
</gene>
<evidence type="ECO:0000256" key="5">
    <source>
        <dbReference type="HAMAP-Rule" id="MF_00199"/>
    </source>
</evidence>
<dbReference type="Pfam" id="PF00149">
    <property type="entry name" value="Metallophos"/>
    <property type="match status" value="1"/>
</dbReference>
<dbReference type="InterPro" id="IPR004843">
    <property type="entry name" value="Calcineurin-like_PHP"/>
</dbReference>
<dbReference type="Proteomes" id="UP000414233">
    <property type="component" value="Unassembled WGS sequence"/>
</dbReference>
<dbReference type="AlphaFoldDB" id="A0A5E4TSI9"/>
<dbReference type="InterPro" id="IPR029052">
    <property type="entry name" value="Metallo-depent_PP-like"/>
</dbReference>
<dbReference type="RefSeq" id="WP_150696402.1">
    <property type="nucleotide sequence ID" value="NZ_CABPRZ010000005.1"/>
</dbReference>
<dbReference type="NCBIfam" id="NF001204">
    <property type="entry name" value="PRK00166.1"/>
    <property type="match status" value="1"/>
</dbReference>
<protein>
    <recommendedName>
        <fullName evidence="5">Bis(5'-nucleosyl)-tetraphosphatase, symmetrical</fullName>
        <ecNumber evidence="5">3.6.1.41</ecNumber>
    </recommendedName>
    <alternativeName>
        <fullName evidence="5">Ap4A hydrolase</fullName>
    </alternativeName>
    <alternativeName>
        <fullName evidence="5">Diadenosine 5',5'''-P1,P4-tetraphosphate pyrophosphohydrolase</fullName>
    </alternativeName>
    <alternativeName>
        <fullName evidence="5">Diadenosine tetraphosphatase</fullName>
    </alternativeName>
</protein>
<name>A0A5E4TSI9_9BURK</name>
<feature type="domain" description="Calcineurin-like phosphoesterase" evidence="6">
    <location>
        <begin position="5"/>
        <end position="147"/>
    </location>
</feature>